<evidence type="ECO:0000256" key="4">
    <source>
        <dbReference type="ARBA" id="ARBA00029440"/>
    </source>
</evidence>
<dbReference type="Pfam" id="PF07992">
    <property type="entry name" value="Pyr_redox_2"/>
    <property type="match status" value="1"/>
</dbReference>
<dbReference type="SUPFAM" id="SSF46548">
    <property type="entry name" value="alpha-helical ferredoxin"/>
    <property type="match status" value="1"/>
</dbReference>
<evidence type="ECO:0000256" key="1">
    <source>
        <dbReference type="ARBA" id="ARBA00022605"/>
    </source>
</evidence>
<dbReference type="InterPro" id="IPR006005">
    <property type="entry name" value="Glut_synth_ssu1"/>
</dbReference>
<dbReference type="InterPro" id="IPR009051">
    <property type="entry name" value="Helical_ferredxn"/>
</dbReference>
<dbReference type="Proteomes" id="UP000199668">
    <property type="component" value="Unassembled WGS sequence"/>
</dbReference>
<evidence type="ECO:0000256" key="3">
    <source>
        <dbReference type="ARBA" id="ARBA00023164"/>
    </source>
</evidence>
<keyword evidence="1" id="KW-0028">Amino-acid biosynthesis</keyword>
<dbReference type="InterPro" id="IPR028261">
    <property type="entry name" value="DPD_II"/>
</dbReference>
<name>A0A1I4K060_9BACI</name>
<dbReference type="Gene3D" id="3.50.50.60">
    <property type="entry name" value="FAD/NAD(P)-binding domain"/>
    <property type="match status" value="2"/>
</dbReference>
<dbReference type="RefSeq" id="WP_090925925.1">
    <property type="nucleotide sequence ID" value="NZ_FOTY01000004.1"/>
</dbReference>
<keyword evidence="8" id="KW-1185">Reference proteome</keyword>
<keyword evidence="3" id="KW-0314">Glutamate biosynthesis</keyword>
<protein>
    <submittedName>
        <fullName evidence="7">Glutamate synthase (NADH) small subunit</fullName>
    </submittedName>
</protein>
<feature type="domain" description="FAD/NAD(P)-binding" evidence="5">
    <location>
        <begin position="154"/>
        <end position="476"/>
    </location>
</feature>
<evidence type="ECO:0000313" key="7">
    <source>
        <dbReference type="EMBL" id="SFL72175.1"/>
    </source>
</evidence>
<dbReference type="PRINTS" id="PR00419">
    <property type="entry name" value="ADXRDTASE"/>
</dbReference>
<feature type="domain" description="Dihydroprymidine dehydrogenase" evidence="6">
    <location>
        <begin position="23"/>
        <end position="140"/>
    </location>
</feature>
<dbReference type="Pfam" id="PF14691">
    <property type="entry name" value="Fer4_20"/>
    <property type="match status" value="1"/>
</dbReference>
<evidence type="ECO:0000259" key="6">
    <source>
        <dbReference type="Pfam" id="PF14691"/>
    </source>
</evidence>
<dbReference type="STRING" id="266892.SAMN04488054_10441"/>
<accession>A0A1I4K060</accession>
<dbReference type="EMBL" id="FOTY01000004">
    <property type="protein sequence ID" value="SFL72175.1"/>
    <property type="molecule type" value="Genomic_DNA"/>
</dbReference>
<dbReference type="Gene3D" id="1.10.1060.10">
    <property type="entry name" value="Alpha-helical ferredoxin"/>
    <property type="match status" value="1"/>
</dbReference>
<dbReference type="InterPro" id="IPR023753">
    <property type="entry name" value="FAD/NAD-binding_dom"/>
</dbReference>
<dbReference type="AlphaFoldDB" id="A0A1I4K060"/>
<dbReference type="GO" id="GO:0006537">
    <property type="term" value="P:glutamate biosynthetic process"/>
    <property type="evidence" value="ECO:0007669"/>
    <property type="project" value="UniProtKB-KW"/>
</dbReference>
<dbReference type="GO" id="GO:0016639">
    <property type="term" value="F:oxidoreductase activity, acting on the CH-NH2 group of donors, NAD or NADP as acceptor"/>
    <property type="evidence" value="ECO:0007669"/>
    <property type="project" value="InterPro"/>
</dbReference>
<organism evidence="7 8">
    <name type="scientific">Salibacterium qingdaonense</name>
    <dbReference type="NCBI Taxonomy" id="266892"/>
    <lineage>
        <taxon>Bacteria</taxon>
        <taxon>Bacillati</taxon>
        <taxon>Bacillota</taxon>
        <taxon>Bacilli</taxon>
        <taxon>Bacillales</taxon>
        <taxon>Bacillaceae</taxon>
    </lineage>
</organism>
<dbReference type="InterPro" id="IPR051394">
    <property type="entry name" value="Glutamate_Synthase"/>
</dbReference>
<dbReference type="NCBIfam" id="TIGR01317">
    <property type="entry name" value="GOGAT_sm_gam"/>
    <property type="match status" value="1"/>
</dbReference>
<comment type="pathway">
    <text evidence="4">Amino-acid biosynthesis.</text>
</comment>
<keyword evidence="2" id="KW-0560">Oxidoreductase</keyword>
<proteinExistence type="predicted"/>
<evidence type="ECO:0000313" key="8">
    <source>
        <dbReference type="Proteomes" id="UP000199668"/>
    </source>
</evidence>
<dbReference type="OrthoDB" id="9803192at2"/>
<reference evidence="7 8" key="1">
    <citation type="submission" date="2016-10" db="EMBL/GenBank/DDBJ databases">
        <authorList>
            <person name="de Groot N.N."/>
        </authorList>
    </citation>
    <scope>NUCLEOTIDE SEQUENCE [LARGE SCALE GENOMIC DNA]</scope>
    <source>
        <strain evidence="7 8">CGMCC 1.6134</strain>
    </source>
</reference>
<dbReference type="InterPro" id="IPR036188">
    <property type="entry name" value="FAD/NAD-bd_sf"/>
</dbReference>
<evidence type="ECO:0000259" key="5">
    <source>
        <dbReference type="Pfam" id="PF07992"/>
    </source>
</evidence>
<dbReference type="PANTHER" id="PTHR43100">
    <property type="entry name" value="GLUTAMATE SYNTHASE [NADPH] SMALL CHAIN"/>
    <property type="match status" value="1"/>
</dbReference>
<dbReference type="PANTHER" id="PTHR43100:SF1">
    <property type="entry name" value="GLUTAMATE SYNTHASE [NADPH] SMALL CHAIN"/>
    <property type="match status" value="1"/>
</dbReference>
<sequence>MGKTTGFMEYEREAPPKIKPMERVKNWQEFQLIMPEEKLQEQGARCMDCAIPFCQAGTTMEGSGEIGCPVYNLIPEWNDLVYRGQWKEALARLHKTNNFPEFTGRVCPAPCEGSCTVALNDDPVTIKSIEFNIVERGFQEGWITAEPPKQRTGKKVAVVGSGPAGLAAAAQLNKAGHQVTVFEKDDRIGGLLTYGIPDVKLSYHIIKRRLDIMEEEGVEFVTNADIGLNYPEEDLNRDFDSVILCTGAQVHRDVPAEGRGLDGIHYAMDFLRSNTKSLLDSEHGDDNYISAEGRDVIVIGGGDTGVDCITTSIRHGCNSLIQFDIHPEKDVMRPEDNPWPLYPVVYGQEEGHKEAEAVFGDDPRTYKVMTKKFVGDKNGRVKELHTVDVDTVYEDGKKVRKEIPGTERVWKADLVFLAVGFTGPEQDLLEKMEIETDERSTVDAEYGLYQTNKDHIFAAGDNRRGQSLVVWAIHEGREAARESDKYLMGTTNLP</sequence>
<gene>
    <name evidence="7" type="ORF">SAMN04488054_10441</name>
</gene>
<dbReference type="GO" id="GO:0051536">
    <property type="term" value="F:iron-sulfur cluster binding"/>
    <property type="evidence" value="ECO:0007669"/>
    <property type="project" value="InterPro"/>
</dbReference>
<evidence type="ECO:0000256" key="2">
    <source>
        <dbReference type="ARBA" id="ARBA00023002"/>
    </source>
</evidence>
<dbReference type="SUPFAM" id="SSF51971">
    <property type="entry name" value="Nucleotide-binding domain"/>
    <property type="match status" value="2"/>
</dbReference>